<sequence>MLTKPNSKKPHHDVDSSLTMLPLPSPVDIGSTSDDAPVTRLFLEQLFSALREDQANLKGDIAADGKDLKKDVGELDQRVNTLEQIPARRKWGTTGGS</sequence>
<name>A0AAV7NLK5_PLEWA</name>
<evidence type="ECO:0000256" key="1">
    <source>
        <dbReference type="SAM" id="MobiDB-lite"/>
    </source>
</evidence>
<protein>
    <submittedName>
        <fullName evidence="2">Uncharacterized protein</fullName>
    </submittedName>
</protein>
<reference evidence="2" key="1">
    <citation type="journal article" date="2022" name="bioRxiv">
        <title>Sequencing and chromosome-scale assembly of the giantPleurodeles waltlgenome.</title>
        <authorList>
            <person name="Brown T."/>
            <person name="Elewa A."/>
            <person name="Iarovenko S."/>
            <person name="Subramanian E."/>
            <person name="Araus A.J."/>
            <person name="Petzold A."/>
            <person name="Susuki M."/>
            <person name="Suzuki K.-i.T."/>
            <person name="Hayashi T."/>
            <person name="Toyoda A."/>
            <person name="Oliveira C."/>
            <person name="Osipova E."/>
            <person name="Leigh N.D."/>
            <person name="Simon A."/>
            <person name="Yun M.H."/>
        </authorList>
    </citation>
    <scope>NUCLEOTIDE SEQUENCE</scope>
    <source>
        <strain evidence="2">20211129_DDA</strain>
        <tissue evidence="2">Liver</tissue>
    </source>
</reference>
<proteinExistence type="predicted"/>
<comment type="caution">
    <text evidence="2">The sequence shown here is derived from an EMBL/GenBank/DDBJ whole genome shotgun (WGS) entry which is preliminary data.</text>
</comment>
<evidence type="ECO:0000313" key="2">
    <source>
        <dbReference type="EMBL" id="KAJ1116414.1"/>
    </source>
</evidence>
<keyword evidence="3" id="KW-1185">Reference proteome</keyword>
<dbReference type="AlphaFoldDB" id="A0AAV7NLK5"/>
<organism evidence="2 3">
    <name type="scientific">Pleurodeles waltl</name>
    <name type="common">Iberian ribbed newt</name>
    <dbReference type="NCBI Taxonomy" id="8319"/>
    <lineage>
        <taxon>Eukaryota</taxon>
        <taxon>Metazoa</taxon>
        <taxon>Chordata</taxon>
        <taxon>Craniata</taxon>
        <taxon>Vertebrata</taxon>
        <taxon>Euteleostomi</taxon>
        <taxon>Amphibia</taxon>
        <taxon>Batrachia</taxon>
        <taxon>Caudata</taxon>
        <taxon>Salamandroidea</taxon>
        <taxon>Salamandridae</taxon>
        <taxon>Pleurodelinae</taxon>
        <taxon>Pleurodeles</taxon>
    </lineage>
</organism>
<feature type="compositionally biased region" description="Basic residues" evidence="1">
    <location>
        <begin position="1"/>
        <end position="11"/>
    </location>
</feature>
<accession>A0AAV7NLK5</accession>
<feature type="region of interest" description="Disordered" evidence="1">
    <location>
        <begin position="1"/>
        <end position="34"/>
    </location>
</feature>
<dbReference type="Gene3D" id="1.20.5.170">
    <property type="match status" value="1"/>
</dbReference>
<dbReference type="Proteomes" id="UP001066276">
    <property type="component" value="Chromosome 8"/>
</dbReference>
<dbReference type="EMBL" id="JANPWB010000012">
    <property type="protein sequence ID" value="KAJ1116414.1"/>
    <property type="molecule type" value="Genomic_DNA"/>
</dbReference>
<gene>
    <name evidence="2" type="ORF">NDU88_004626</name>
</gene>
<evidence type="ECO:0000313" key="3">
    <source>
        <dbReference type="Proteomes" id="UP001066276"/>
    </source>
</evidence>